<dbReference type="AlphaFoldDB" id="A0A6N7Z0J3"/>
<dbReference type="PANTHER" id="PTHR39515:SF2">
    <property type="entry name" value="HTH-TYPE TRANSCRIPTIONAL REGULATOR RV0880"/>
    <property type="match status" value="1"/>
</dbReference>
<dbReference type="Proteomes" id="UP000440096">
    <property type="component" value="Unassembled WGS sequence"/>
</dbReference>
<comment type="caution">
    <text evidence="2">The sequence shown here is derived from an EMBL/GenBank/DDBJ whole genome shotgun (WGS) entry which is preliminary data.</text>
</comment>
<dbReference type="GO" id="GO:0003700">
    <property type="term" value="F:DNA-binding transcription factor activity"/>
    <property type="evidence" value="ECO:0007669"/>
    <property type="project" value="InterPro"/>
</dbReference>
<name>A0A6N7Z0J3_9PSEU</name>
<gene>
    <name evidence="2" type="ORF">GKO32_03830</name>
</gene>
<dbReference type="InterPro" id="IPR036390">
    <property type="entry name" value="WH_DNA-bd_sf"/>
</dbReference>
<dbReference type="InterPro" id="IPR052526">
    <property type="entry name" value="HTH-type_Bedaq_tolerance"/>
</dbReference>
<dbReference type="EMBL" id="WMBA01000004">
    <property type="protein sequence ID" value="MTD53110.1"/>
    <property type="molecule type" value="Genomic_DNA"/>
</dbReference>
<dbReference type="RefSeq" id="WP_154755371.1">
    <property type="nucleotide sequence ID" value="NZ_WMBA01000004.1"/>
</dbReference>
<dbReference type="PANTHER" id="PTHR39515">
    <property type="entry name" value="CONSERVED PROTEIN"/>
    <property type="match status" value="1"/>
</dbReference>
<proteinExistence type="predicted"/>
<dbReference type="PROSITE" id="PS50995">
    <property type="entry name" value="HTH_MARR_2"/>
    <property type="match status" value="1"/>
</dbReference>
<dbReference type="InterPro" id="IPR000835">
    <property type="entry name" value="HTH_MarR-typ"/>
</dbReference>
<evidence type="ECO:0000313" key="2">
    <source>
        <dbReference type="EMBL" id="MTD53110.1"/>
    </source>
</evidence>
<dbReference type="Gene3D" id="1.10.287.100">
    <property type="match status" value="1"/>
</dbReference>
<organism evidence="2 3">
    <name type="scientific">Amycolatopsis pithecellobii</name>
    <dbReference type="NCBI Taxonomy" id="664692"/>
    <lineage>
        <taxon>Bacteria</taxon>
        <taxon>Bacillati</taxon>
        <taxon>Actinomycetota</taxon>
        <taxon>Actinomycetes</taxon>
        <taxon>Pseudonocardiales</taxon>
        <taxon>Pseudonocardiaceae</taxon>
        <taxon>Amycolatopsis</taxon>
    </lineage>
</organism>
<dbReference type="SMART" id="SM00347">
    <property type="entry name" value="HTH_MARR"/>
    <property type="match status" value="1"/>
</dbReference>
<dbReference type="Gene3D" id="1.10.10.10">
    <property type="entry name" value="Winged helix-like DNA-binding domain superfamily/Winged helix DNA-binding domain"/>
    <property type="match status" value="1"/>
</dbReference>
<accession>A0A6N7Z0J3</accession>
<evidence type="ECO:0000313" key="3">
    <source>
        <dbReference type="Proteomes" id="UP000440096"/>
    </source>
</evidence>
<reference evidence="2 3" key="1">
    <citation type="submission" date="2019-11" db="EMBL/GenBank/DDBJ databases">
        <title>Draft genome of Amycolatopsis RM579.</title>
        <authorList>
            <person name="Duangmal K."/>
            <person name="Mingma R."/>
        </authorList>
    </citation>
    <scope>NUCLEOTIDE SEQUENCE [LARGE SCALE GENOMIC DNA]</scope>
    <source>
        <strain evidence="2 3">RM579</strain>
    </source>
</reference>
<protein>
    <submittedName>
        <fullName evidence="2">MarR family transcriptional regulator</fullName>
    </submittedName>
</protein>
<evidence type="ECO:0000259" key="1">
    <source>
        <dbReference type="PROSITE" id="PS50995"/>
    </source>
</evidence>
<feature type="domain" description="HTH marR-type" evidence="1">
    <location>
        <begin position="6"/>
        <end position="137"/>
    </location>
</feature>
<dbReference type="OrthoDB" id="3628964at2"/>
<dbReference type="SUPFAM" id="SSF46785">
    <property type="entry name" value="Winged helix' DNA-binding domain"/>
    <property type="match status" value="1"/>
</dbReference>
<dbReference type="Pfam" id="PF01047">
    <property type="entry name" value="MarR"/>
    <property type="match status" value="1"/>
</dbReference>
<dbReference type="InterPro" id="IPR036388">
    <property type="entry name" value="WH-like_DNA-bd_sf"/>
</dbReference>
<keyword evidence="3" id="KW-1185">Reference proteome</keyword>
<sequence length="159" mass="17550">MAGEEVERLLGQIKVLNRRLRRERSAVEGLSTAALVVLTAATRADSPQRPGQLAAELQMTSPNMAAALRMLEDAGMITRHPDPGDGRKVFVHVTKRGRDVVARTSAGRHAWLSEAVEYALTDRERRLLFQAGDLIERIAEYDAGPATPQRGRRAASNRR</sequence>